<organism evidence="2 3">
    <name type="scientific">Auricularia subglabra (strain TFB-10046 / SS5)</name>
    <name type="common">White-rot fungus</name>
    <name type="synonym">Auricularia delicata (strain TFB10046)</name>
    <dbReference type="NCBI Taxonomy" id="717982"/>
    <lineage>
        <taxon>Eukaryota</taxon>
        <taxon>Fungi</taxon>
        <taxon>Dikarya</taxon>
        <taxon>Basidiomycota</taxon>
        <taxon>Agaricomycotina</taxon>
        <taxon>Agaricomycetes</taxon>
        <taxon>Auriculariales</taxon>
        <taxon>Auriculariaceae</taxon>
        <taxon>Auricularia</taxon>
    </lineage>
</organism>
<feature type="compositionally biased region" description="Polar residues" evidence="1">
    <location>
        <begin position="1"/>
        <end position="15"/>
    </location>
</feature>
<name>J0LE22_AURST</name>
<dbReference type="AlphaFoldDB" id="J0LE22"/>
<dbReference type="EMBL" id="JH687907">
    <property type="protein sequence ID" value="EJD35039.1"/>
    <property type="molecule type" value="Genomic_DNA"/>
</dbReference>
<reference evidence="3" key="1">
    <citation type="journal article" date="2012" name="Science">
        <title>The Paleozoic origin of enzymatic lignin decomposition reconstructed from 31 fungal genomes.</title>
        <authorList>
            <person name="Floudas D."/>
            <person name="Binder M."/>
            <person name="Riley R."/>
            <person name="Barry K."/>
            <person name="Blanchette R.A."/>
            <person name="Henrissat B."/>
            <person name="Martinez A.T."/>
            <person name="Otillar R."/>
            <person name="Spatafora J.W."/>
            <person name="Yadav J.S."/>
            <person name="Aerts A."/>
            <person name="Benoit I."/>
            <person name="Boyd A."/>
            <person name="Carlson A."/>
            <person name="Copeland A."/>
            <person name="Coutinho P.M."/>
            <person name="de Vries R.P."/>
            <person name="Ferreira P."/>
            <person name="Findley K."/>
            <person name="Foster B."/>
            <person name="Gaskell J."/>
            <person name="Glotzer D."/>
            <person name="Gorecki P."/>
            <person name="Heitman J."/>
            <person name="Hesse C."/>
            <person name="Hori C."/>
            <person name="Igarashi K."/>
            <person name="Jurgens J.A."/>
            <person name="Kallen N."/>
            <person name="Kersten P."/>
            <person name="Kohler A."/>
            <person name="Kuees U."/>
            <person name="Kumar T.K.A."/>
            <person name="Kuo A."/>
            <person name="LaButti K."/>
            <person name="Larrondo L.F."/>
            <person name="Lindquist E."/>
            <person name="Ling A."/>
            <person name="Lombard V."/>
            <person name="Lucas S."/>
            <person name="Lundell T."/>
            <person name="Martin R."/>
            <person name="McLaughlin D.J."/>
            <person name="Morgenstern I."/>
            <person name="Morin E."/>
            <person name="Murat C."/>
            <person name="Nagy L.G."/>
            <person name="Nolan M."/>
            <person name="Ohm R.A."/>
            <person name="Patyshakuliyeva A."/>
            <person name="Rokas A."/>
            <person name="Ruiz-Duenas F.J."/>
            <person name="Sabat G."/>
            <person name="Salamov A."/>
            <person name="Samejima M."/>
            <person name="Schmutz J."/>
            <person name="Slot J.C."/>
            <person name="St John F."/>
            <person name="Stenlid J."/>
            <person name="Sun H."/>
            <person name="Sun S."/>
            <person name="Syed K."/>
            <person name="Tsang A."/>
            <person name="Wiebenga A."/>
            <person name="Young D."/>
            <person name="Pisabarro A."/>
            <person name="Eastwood D.C."/>
            <person name="Martin F."/>
            <person name="Cullen D."/>
            <person name="Grigoriev I.V."/>
            <person name="Hibbett D.S."/>
        </authorList>
    </citation>
    <scope>NUCLEOTIDE SEQUENCE [LARGE SCALE GENOMIC DNA]</scope>
    <source>
        <strain evidence="3">TFB10046</strain>
    </source>
</reference>
<evidence type="ECO:0000313" key="3">
    <source>
        <dbReference type="Proteomes" id="UP000006514"/>
    </source>
</evidence>
<gene>
    <name evidence="2" type="ORF">AURDEDRAFT_130828</name>
</gene>
<feature type="region of interest" description="Disordered" evidence="1">
    <location>
        <begin position="1"/>
        <end position="25"/>
    </location>
</feature>
<dbReference type="InParanoid" id="J0LE22"/>
<protein>
    <submittedName>
        <fullName evidence="2">Uncharacterized protein</fullName>
    </submittedName>
</protein>
<dbReference type="Proteomes" id="UP000006514">
    <property type="component" value="Unassembled WGS sequence"/>
</dbReference>
<accession>J0LE22</accession>
<keyword evidence="3" id="KW-1185">Reference proteome</keyword>
<dbReference type="KEGG" id="adl:AURDEDRAFT_130828"/>
<proteinExistence type="predicted"/>
<evidence type="ECO:0000313" key="2">
    <source>
        <dbReference type="EMBL" id="EJD35039.1"/>
    </source>
</evidence>
<sequence>MERQTVGFNQPTVTDNVPDDPLPSYERSASEELHMLEKLKMIMSLQDQALMVEIEFDVEGGDTLVDSVDSEGSDSETILDPARRFAGSRKRENLEDDAIPLLEKLEDDQGHKTERSDGGGQPIMRIDFVDAQSPQDVRERRAELTWDLIRSRGAAQALATGNWSALVRLCAPVGLVIKLTHMVSREMPVLEELELQYFMHEQHPPPDPRSPAHRLAPFAPKLRRVRVAAPFERDGDQENKPHVAHMFTKWAIPERQKELSGKAGDITSVLETIKCVTVPKTPRLEQICIHGVHIEREQETASAEKAKPAGAGMMQKLNLWIQKQTATEGGPSKLARSAEYQLGSLTKEVQIIWLDGRTESIRCVVADQPKACADYSRSFGTPIGERKAT</sequence>
<evidence type="ECO:0000256" key="1">
    <source>
        <dbReference type="SAM" id="MobiDB-lite"/>
    </source>
</evidence>